<evidence type="ECO:0000313" key="1">
    <source>
        <dbReference type="EMBL" id="GGB57436.1"/>
    </source>
</evidence>
<sequence length="166" mass="18919">MTLNSKRTHEVMHDGSDLWLINEAIDLCQAGQQFYTQATEGADDYNLKRIFRHMAEIRKTMLSRLTALFKQVEPRYPQTIESIDTLRPSLTPYYAEAEKAIAHNRMTKAIKVLITAEQYVLSRLKLAAKRANSQRVTRQLAESIASLQISCDSMKNLSLNESSQSP</sequence>
<evidence type="ECO:0000313" key="2">
    <source>
        <dbReference type="Proteomes" id="UP000617555"/>
    </source>
</evidence>
<gene>
    <name evidence="1" type="ORF">GCM10011607_17500</name>
</gene>
<reference evidence="2" key="1">
    <citation type="journal article" date="2019" name="Int. J. Syst. Evol. Microbiol.">
        <title>The Global Catalogue of Microorganisms (GCM) 10K type strain sequencing project: providing services to taxonomists for standard genome sequencing and annotation.</title>
        <authorList>
            <consortium name="The Broad Institute Genomics Platform"/>
            <consortium name="The Broad Institute Genome Sequencing Center for Infectious Disease"/>
            <person name="Wu L."/>
            <person name="Ma J."/>
        </authorList>
    </citation>
    <scope>NUCLEOTIDE SEQUENCE [LARGE SCALE GENOMIC DNA]</scope>
    <source>
        <strain evidence="2">CGMCC 1.15339</strain>
    </source>
</reference>
<dbReference type="EMBL" id="BMII01000013">
    <property type="protein sequence ID" value="GGB57436.1"/>
    <property type="molecule type" value="Genomic_DNA"/>
</dbReference>
<dbReference type="SUPFAM" id="SSF47240">
    <property type="entry name" value="Ferritin-like"/>
    <property type="match status" value="1"/>
</dbReference>
<protein>
    <recommendedName>
        <fullName evidence="3">DUF2383 domain-containing protein</fullName>
    </recommendedName>
</protein>
<evidence type="ECO:0008006" key="3">
    <source>
        <dbReference type="Google" id="ProtNLM"/>
    </source>
</evidence>
<comment type="caution">
    <text evidence="1">The sequence shown here is derived from an EMBL/GenBank/DDBJ whole genome shotgun (WGS) entry which is preliminary data.</text>
</comment>
<dbReference type="InterPro" id="IPR012347">
    <property type="entry name" value="Ferritin-like"/>
</dbReference>
<dbReference type="Gene3D" id="1.20.1260.10">
    <property type="match status" value="1"/>
</dbReference>
<proteinExistence type="predicted"/>
<dbReference type="Proteomes" id="UP000617555">
    <property type="component" value="Unassembled WGS sequence"/>
</dbReference>
<keyword evidence="2" id="KW-1185">Reference proteome</keyword>
<accession>A0ABQ1J4U7</accession>
<dbReference type="InterPro" id="IPR009078">
    <property type="entry name" value="Ferritin-like_SF"/>
</dbReference>
<name>A0ABQ1J4U7_9GAMM</name>
<organism evidence="1 2">
    <name type="scientific">Shewanella inventionis</name>
    <dbReference type="NCBI Taxonomy" id="1738770"/>
    <lineage>
        <taxon>Bacteria</taxon>
        <taxon>Pseudomonadati</taxon>
        <taxon>Pseudomonadota</taxon>
        <taxon>Gammaproteobacteria</taxon>
        <taxon>Alteromonadales</taxon>
        <taxon>Shewanellaceae</taxon>
        <taxon>Shewanella</taxon>
    </lineage>
</organism>